<reference evidence="2 6" key="4">
    <citation type="submission" date="2023-03" db="EMBL/GenBank/DDBJ databases">
        <title>Agriculturally important microbes genome sequencing.</title>
        <authorList>
            <person name="Dunlap C."/>
        </authorList>
    </citation>
    <scope>NUCLEOTIDE SEQUENCE [LARGE SCALE GENOMIC DNA]</scope>
    <source>
        <strain evidence="2 6">CBP-3203</strain>
    </source>
</reference>
<evidence type="ECO:0000313" key="6">
    <source>
        <dbReference type="Proteomes" id="UP001341297"/>
    </source>
</evidence>
<reference evidence="3 5" key="3">
    <citation type="submission" date="2019-01" db="EMBL/GenBank/DDBJ databases">
        <title>Genome sequence of Bacillus glycinifermentans SRCM103574.</title>
        <authorList>
            <person name="Kong H.-J."/>
            <person name="Jeong S.-Y."/>
            <person name="Jeong D.-Y."/>
        </authorList>
    </citation>
    <scope>NUCLEOTIDE SEQUENCE [LARGE SCALE GENOMIC DNA]</scope>
    <source>
        <strain evidence="3 5">SRCM103574</strain>
    </source>
</reference>
<dbReference type="RefSeq" id="WP_035338316.1">
    <property type="nucleotide sequence ID" value="NZ_CP023481.1"/>
</dbReference>
<protein>
    <submittedName>
        <fullName evidence="1">Aspartate phosphatase</fullName>
    </submittedName>
    <submittedName>
        <fullName evidence="2">Tetratricopeptide repeat protein</fullName>
    </submittedName>
</protein>
<evidence type="ECO:0000313" key="4">
    <source>
        <dbReference type="Proteomes" id="UP000036168"/>
    </source>
</evidence>
<dbReference type="EMBL" id="LECW02000004">
    <property type="protein sequence ID" value="KRT95397.1"/>
    <property type="molecule type" value="Genomic_DNA"/>
</dbReference>
<dbReference type="Pfam" id="PF18801">
    <property type="entry name" value="RapH_N"/>
    <property type="match status" value="1"/>
</dbReference>
<dbReference type="SUPFAM" id="SSF48452">
    <property type="entry name" value="TPR-like"/>
    <property type="match status" value="1"/>
</dbReference>
<dbReference type="EMBL" id="CP035232">
    <property type="protein sequence ID" value="QAT64107.1"/>
    <property type="molecule type" value="Genomic_DNA"/>
</dbReference>
<dbReference type="AlphaFoldDB" id="A0A0J6EBB4"/>
<evidence type="ECO:0000313" key="3">
    <source>
        <dbReference type="EMBL" id="QAT64107.1"/>
    </source>
</evidence>
<sequence length="373" mass="44270">MSVIPYDLVATKMNFWYTALKNNWPGQAEDTRKEVEKEIAQMEENQDVLVYYNLLKFRHNLQFDYMYSDPGANLDARFDEFKKIRDQNNLEGMLEYYYQFFAGMYHFRQKELILALNFYRNAEKQLDSFECDELEKAEFYFKASEVYYHMKQTFFSMNYATRAYNIYKKYDTYGERRVQCQFILTGNLIDKMYPEKALINLHKALEESNDIGADHLIGSSHLNLGICYNQLEELEKSSNHLKKALEVYKEGNHSFIPKTLFNLAHVKAKQAEWRAVDDLYFEGKELAEKNRNTYDLAKLEMLKGLYLIHDVDLIRESFKFFKDNGLYADMEDYGVIAAEVLEGKEKVRDACEFYRIAYDGRRQIQRSGIVDEI</sequence>
<gene>
    <name evidence="1" type="ORF">AB447_212990</name>
    <name evidence="3" type="ORF">EQZ20_03685</name>
    <name evidence="2" type="ORF">P8828_19065</name>
</gene>
<dbReference type="Proteomes" id="UP000288675">
    <property type="component" value="Chromosome"/>
</dbReference>
<dbReference type="EMBL" id="JARRTL010000025">
    <property type="protein sequence ID" value="MEC0486864.1"/>
    <property type="molecule type" value="Genomic_DNA"/>
</dbReference>
<keyword evidence="6" id="KW-1185">Reference proteome</keyword>
<dbReference type="InterPro" id="IPR011990">
    <property type="entry name" value="TPR-like_helical_dom_sf"/>
</dbReference>
<dbReference type="Proteomes" id="UP001341297">
    <property type="component" value="Unassembled WGS sequence"/>
</dbReference>
<evidence type="ECO:0000313" key="5">
    <source>
        <dbReference type="Proteomes" id="UP000288675"/>
    </source>
</evidence>
<dbReference type="InterPro" id="IPR019734">
    <property type="entry name" value="TPR_rpt"/>
</dbReference>
<proteinExistence type="predicted"/>
<reference evidence="1" key="2">
    <citation type="submission" date="2015-10" db="EMBL/GenBank/DDBJ databases">
        <authorList>
            <person name="Gilbert D.G."/>
        </authorList>
    </citation>
    <scope>NUCLEOTIDE SEQUENCE</scope>
    <source>
        <strain evidence="1">GO-13</strain>
    </source>
</reference>
<accession>A0A0J6EBB4</accession>
<dbReference type="SMART" id="SM00028">
    <property type="entry name" value="TPR"/>
    <property type="match status" value="3"/>
</dbReference>
<dbReference type="OrthoDB" id="2921462at2"/>
<evidence type="ECO:0000313" key="1">
    <source>
        <dbReference type="EMBL" id="KRT95397.1"/>
    </source>
</evidence>
<evidence type="ECO:0000313" key="2">
    <source>
        <dbReference type="EMBL" id="MEC0486864.1"/>
    </source>
</evidence>
<name>A0A0J6EBB4_9BACI</name>
<dbReference type="Gene3D" id="1.25.40.10">
    <property type="entry name" value="Tetratricopeptide repeat domain"/>
    <property type="match status" value="2"/>
</dbReference>
<reference evidence="1 4" key="1">
    <citation type="journal article" date="2015" name="Int. J. Syst. Evol. Microbiol.">
        <title>Bacillus glycinifermentans sp. nov., isolated from fermented soybean paste.</title>
        <authorList>
            <person name="Kim S.J."/>
            <person name="Dunlap C.A."/>
            <person name="Kwon S.W."/>
            <person name="Rooney A.P."/>
        </authorList>
    </citation>
    <scope>NUCLEOTIDE SEQUENCE [LARGE SCALE GENOMIC DNA]</scope>
    <source>
        <strain evidence="1 4">GO-13</strain>
    </source>
</reference>
<organism evidence="1 4">
    <name type="scientific">Bacillus glycinifermentans</name>
    <dbReference type="NCBI Taxonomy" id="1664069"/>
    <lineage>
        <taxon>Bacteria</taxon>
        <taxon>Bacillati</taxon>
        <taxon>Bacillota</taxon>
        <taxon>Bacilli</taxon>
        <taxon>Bacillales</taxon>
        <taxon>Bacillaceae</taxon>
        <taxon>Bacillus</taxon>
    </lineage>
</organism>
<dbReference type="GeneID" id="82851777"/>
<dbReference type="PATRIC" id="fig|1664069.3.peg.445"/>
<dbReference type="Proteomes" id="UP000036168">
    <property type="component" value="Unassembled WGS sequence"/>
</dbReference>